<reference evidence="1" key="1">
    <citation type="submission" date="2018-08" db="EMBL/GenBank/DDBJ databases">
        <title>Murine metabolic-syndrome-specific gut microbial biobank.</title>
        <authorList>
            <person name="Liu C."/>
        </authorList>
    </citation>
    <scope>NUCLEOTIDE SEQUENCE [LARGE SCALE GENOMIC DNA]</scope>
    <source>
        <strain evidence="1">Z82</strain>
    </source>
</reference>
<dbReference type="AlphaFoldDB" id="A0A7C9NZQ5"/>
<proteinExistence type="predicted"/>
<evidence type="ECO:0000313" key="1">
    <source>
        <dbReference type="EMBL" id="NBI34870.1"/>
    </source>
</evidence>
<organism evidence="1">
    <name type="scientific">Muribaculaceae bacterium Z82</name>
    <dbReference type="NCBI Taxonomy" id="2304548"/>
    <lineage>
        <taxon>Bacteria</taxon>
        <taxon>Pseudomonadati</taxon>
        <taxon>Bacteroidota</taxon>
        <taxon>Bacteroidia</taxon>
        <taxon>Bacteroidales</taxon>
        <taxon>Muribaculaceae</taxon>
    </lineage>
</organism>
<dbReference type="EMBL" id="QWKH01000052">
    <property type="protein sequence ID" value="NBI34870.1"/>
    <property type="molecule type" value="Genomic_DNA"/>
</dbReference>
<comment type="caution">
    <text evidence="1">The sequence shown here is derived from an EMBL/GenBank/DDBJ whole genome shotgun (WGS) entry which is preliminary data.</text>
</comment>
<name>A0A7C9NZQ5_9BACT</name>
<accession>A0A7C9NZQ5</accession>
<protein>
    <submittedName>
        <fullName evidence="1">Uncharacterized protein</fullName>
    </submittedName>
</protein>
<gene>
    <name evidence="1" type="ORF">D1639_07470</name>
</gene>
<sequence>MVGKTVWDEPRTKTLDEICADMSSGASDVGAEYALGYINGLRDCGALGEEEACLWRSRASAAYFEHRPDGGRVRLALMREKTSFLPELMASAYDGDGAEVECCEAAPGNLAYACAECGCTLAGGEDGWFDEKRGDHGGIAYRPRFNFCPECGRMVERRWQPQPK</sequence>